<dbReference type="EMBL" id="JADBEB010000001">
    <property type="protein sequence ID" value="MBE1491984.1"/>
    <property type="molecule type" value="Genomic_DNA"/>
</dbReference>
<dbReference type="Gene3D" id="1.10.1200.10">
    <property type="entry name" value="ACP-like"/>
    <property type="match status" value="1"/>
</dbReference>
<dbReference type="AlphaFoldDB" id="A0A927RA26"/>
<comment type="caution">
    <text evidence="4">The sequence shown here is derived from an EMBL/GenBank/DDBJ whole genome shotgun (WGS) entry which is preliminary data.</text>
</comment>
<dbReference type="Proteomes" id="UP000649753">
    <property type="component" value="Unassembled WGS sequence"/>
</dbReference>
<dbReference type="InterPro" id="IPR020806">
    <property type="entry name" value="PKS_PP-bd"/>
</dbReference>
<evidence type="ECO:0000313" key="4">
    <source>
        <dbReference type="EMBL" id="MBE1491984.1"/>
    </source>
</evidence>
<dbReference type="InterPro" id="IPR036736">
    <property type="entry name" value="ACP-like_sf"/>
</dbReference>
<keyword evidence="2" id="KW-0597">Phosphoprotein</keyword>
<gene>
    <name evidence="4" type="ORF">H4W31_007622</name>
</gene>
<proteinExistence type="predicted"/>
<accession>A0A927RA26</accession>
<dbReference type="SMART" id="SM01294">
    <property type="entry name" value="PKS_PP_betabranch"/>
    <property type="match status" value="1"/>
</dbReference>
<evidence type="ECO:0000256" key="1">
    <source>
        <dbReference type="ARBA" id="ARBA00022450"/>
    </source>
</evidence>
<keyword evidence="1" id="KW-0596">Phosphopantetheine</keyword>
<keyword evidence="5" id="KW-1185">Reference proteome</keyword>
<protein>
    <submittedName>
        <fullName evidence="4">Acyl carrier protein</fullName>
    </submittedName>
</protein>
<evidence type="ECO:0000313" key="5">
    <source>
        <dbReference type="Proteomes" id="UP000649753"/>
    </source>
</evidence>
<sequence>MSGIIEDTSVAAIRAWLAGRIAFYLQRSADEIDPDLPLVEIGLDSVYAMTLSGDVEERFDIEVEPTMAWDHPTVNALAGYLHGVLGSRG</sequence>
<dbReference type="SMART" id="SM00823">
    <property type="entry name" value="PKS_PP"/>
    <property type="match status" value="1"/>
</dbReference>
<organism evidence="4 5">
    <name type="scientific">Plantactinospora soyae</name>
    <dbReference type="NCBI Taxonomy" id="1544732"/>
    <lineage>
        <taxon>Bacteria</taxon>
        <taxon>Bacillati</taxon>
        <taxon>Actinomycetota</taxon>
        <taxon>Actinomycetes</taxon>
        <taxon>Micromonosporales</taxon>
        <taxon>Micromonosporaceae</taxon>
        <taxon>Plantactinospora</taxon>
    </lineage>
</organism>
<dbReference type="InterPro" id="IPR009081">
    <property type="entry name" value="PP-bd_ACP"/>
</dbReference>
<name>A0A927RA26_9ACTN</name>
<dbReference type="SUPFAM" id="SSF47336">
    <property type="entry name" value="ACP-like"/>
    <property type="match status" value="1"/>
</dbReference>
<evidence type="ECO:0000256" key="2">
    <source>
        <dbReference type="ARBA" id="ARBA00022553"/>
    </source>
</evidence>
<dbReference type="RefSeq" id="WP_192770959.1">
    <property type="nucleotide sequence ID" value="NZ_JADBEB010000001.1"/>
</dbReference>
<dbReference type="PROSITE" id="PS50075">
    <property type="entry name" value="CARRIER"/>
    <property type="match status" value="1"/>
</dbReference>
<reference evidence="4" key="1">
    <citation type="submission" date="2020-10" db="EMBL/GenBank/DDBJ databases">
        <title>Sequencing the genomes of 1000 actinobacteria strains.</title>
        <authorList>
            <person name="Klenk H.-P."/>
        </authorList>
    </citation>
    <scope>NUCLEOTIDE SEQUENCE</scope>
    <source>
        <strain evidence="4">DSM 46832</strain>
    </source>
</reference>
<evidence type="ECO:0000259" key="3">
    <source>
        <dbReference type="PROSITE" id="PS50075"/>
    </source>
</evidence>
<dbReference type="Pfam" id="PF00550">
    <property type="entry name" value="PP-binding"/>
    <property type="match status" value="1"/>
</dbReference>
<dbReference type="GO" id="GO:0031177">
    <property type="term" value="F:phosphopantetheine binding"/>
    <property type="evidence" value="ECO:0007669"/>
    <property type="project" value="InterPro"/>
</dbReference>
<feature type="domain" description="Carrier" evidence="3">
    <location>
        <begin position="8"/>
        <end position="85"/>
    </location>
</feature>